<dbReference type="CDD" id="cd00371">
    <property type="entry name" value="HMA"/>
    <property type="match status" value="1"/>
</dbReference>
<reference evidence="3 4" key="1">
    <citation type="submission" date="2015-09" db="EMBL/GenBank/DDBJ databases">
        <authorList>
            <consortium name="Pathogen Informatics"/>
        </authorList>
    </citation>
    <scope>NUCLEOTIDE SEQUENCE [LARGE SCALE GENOMIC DNA]</scope>
    <source>
        <strain evidence="3 4">2789STDY5608850</strain>
    </source>
</reference>
<dbReference type="EMBL" id="CYZE01000029">
    <property type="protein sequence ID" value="CUP41116.1"/>
    <property type="molecule type" value="Genomic_DNA"/>
</dbReference>
<dbReference type="Gene3D" id="3.30.70.100">
    <property type="match status" value="1"/>
</dbReference>
<evidence type="ECO:0000313" key="4">
    <source>
        <dbReference type="Proteomes" id="UP000095651"/>
    </source>
</evidence>
<dbReference type="InterPro" id="IPR017969">
    <property type="entry name" value="Heavy-metal-associated_CS"/>
</dbReference>
<sequence length="128" mass="13921">MATAIICLALIMAGVLAIRSYRKRLTTGCCGGSGEAAVKKIKVSDKDLTHYPHRRVLKVDGMSCGNCAIRVENALNSLEGVYARVNLMEAEADVRMKQELSDAVLKETVKDAGYTVYRITPVNDSISQ</sequence>
<accession>A0A174N0B0</accession>
<dbReference type="InterPro" id="IPR036163">
    <property type="entry name" value="HMA_dom_sf"/>
</dbReference>
<dbReference type="RefSeq" id="WP_002600572.1">
    <property type="nucleotide sequence ID" value="NZ_CABIXC010000029.1"/>
</dbReference>
<evidence type="ECO:0000259" key="2">
    <source>
        <dbReference type="PROSITE" id="PS50846"/>
    </source>
</evidence>
<dbReference type="PROSITE" id="PS50846">
    <property type="entry name" value="HMA_2"/>
    <property type="match status" value="1"/>
</dbReference>
<dbReference type="Pfam" id="PF00403">
    <property type="entry name" value="HMA"/>
    <property type="match status" value="1"/>
</dbReference>
<dbReference type="Proteomes" id="UP000095651">
    <property type="component" value="Unassembled WGS sequence"/>
</dbReference>
<keyword evidence="1" id="KW-0479">Metal-binding</keyword>
<evidence type="ECO:0000313" key="3">
    <source>
        <dbReference type="EMBL" id="CUP41116.1"/>
    </source>
</evidence>
<gene>
    <name evidence="3" type="primary">copZ</name>
    <name evidence="3" type="ORF">ERS852407_05860</name>
</gene>
<evidence type="ECO:0000256" key="1">
    <source>
        <dbReference type="ARBA" id="ARBA00022723"/>
    </source>
</evidence>
<name>A0A174N0B0_9FIRM</name>
<dbReference type="PROSITE" id="PS01047">
    <property type="entry name" value="HMA_1"/>
    <property type="match status" value="1"/>
</dbReference>
<feature type="domain" description="HMA" evidence="2">
    <location>
        <begin position="53"/>
        <end position="117"/>
    </location>
</feature>
<dbReference type="GO" id="GO:0046872">
    <property type="term" value="F:metal ion binding"/>
    <property type="evidence" value="ECO:0007669"/>
    <property type="project" value="UniProtKB-KW"/>
</dbReference>
<protein>
    <submittedName>
        <fullName evidence="3">Copper chaperone</fullName>
    </submittedName>
</protein>
<organism evidence="3 4">
    <name type="scientific">Hungatella hathewayi</name>
    <dbReference type="NCBI Taxonomy" id="154046"/>
    <lineage>
        <taxon>Bacteria</taxon>
        <taxon>Bacillati</taxon>
        <taxon>Bacillota</taxon>
        <taxon>Clostridia</taxon>
        <taxon>Lachnospirales</taxon>
        <taxon>Lachnospiraceae</taxon>
        <taxon>Hungatella</taxon>
    </lineage>
</organism>
<proteinExistence type="predicted"/>
<dbReference type="SUPFAM" id="SSF55008">
    <property type="entry name" value="HMA, heavy metal-associated domain"/>
    <property type="match status" value="1"/>
</dbReference>
<dbReference type="AlphaFoldDB" id="A0A174N0B0"/>
<dbReference type="InterPro" id="IPR006121">
    <property type="entry name" value="HMA_dom"/>
</dbReference>